<evidence type="ECO:0000256" key="3">
    <source>
        <dbReference type="RuleBase" id="RU362132"/>
    </source>
</evidence>
<protein>
    <submittedName>
        <fullName evidence="7">Thiamine pyrophosphate protein</fullName>
    </submittedName>
</protein>
<dbReference type="PANTHER" id="PTHR18968:SF120">
    <property type="entry name" value="ACETOLACTATE SYNTHASE LARGE SUBUNIT"/>
    <property type="match status" value="1"/>
</dbReference>
<dbReference type="Pfam" id="PF02776">
    <property type="entry name" value="TPP_enzyme_N"/>
    <property type="match status" value="1"/>
</dbReference>
<dbReference type="HOGENOM" id="CLU_013748_3_4_4"/>
<dbReference type="GO" id="GO:0000287">
    <property type="term" value="F:magnesium ion binding"/>
    <property type="evidence" value="ECO:0007669"/>
    <property type="project" value="InterPro"/>
</dbReference>
<dbReference type="Pfam" id="PF00205">
    <property type="entry name" value="TPP_enzyme_M"/>
    <property type="match status" value="1"/>
</dbReference>
<dbReference type="InterPro" id="IPR011766">
    <property type="entry name" value="TPP_enzyme_TPP-bd"/>
</dbReference>
<dbReference type="InterPro" id="IPR029061">
    <property type="entry name" value="THDP-binding"/>
</dbReference>
<dbReference type="SUPFAM" id="SSF52467">
    <property type="entry name" value="DHS-like NAD/FAD-binding domain"/>
    <property type="match status" value="1"/>
</dbReference>
<comment type="similarity">
    <text evidence="1 3">Belongs to the TPP enzyme family.</text>
</comment>
<dbReference type="GO" id="GO:0050660">
    <property type="term" value="F:flavin adenine dinucleotide binding"/>
    <property type="evidence" value="ECO:0007669"/>
    <property type="project" value="TreeGrafter"/>
</dbReference>
<dbReference type="FunFam" id="3.40.50.970:FF:000007">
    <property type="entry name" value="Acetolactate synthase"/>
    <property type="match status" value="1"/>
</dbReference>
<evidence type="ECO:0000259" key="6">
    <source>
        <dbReference type="Pfam" id="PF02776"/>
    </source>
</evidence>
<reference evidence="7" key="1">
    <citation type="submission" date="2009-05" db="EMBL/GenBank/DDBJ databases">
        <authorList>
            <person name="Harkins D.M."/>
            <person name="DeShazer D."/>
            <person name="Woods D.E."/>
            <person name="Brinkac L.M."/>
            <person name="Brown K.A."/>
            <person name="Hung G.C."/>
            <person name="Tuanyok A."/>
            <person name="Zhang B."/>
            <person name="Nierman W.C."/>
        </authorList>
    </citation>
    <scope>NUCLEOTIDE SEQUENCE [LARGE SCALE GENOMIC DNA]</scope>
    <source>
        <strain evidence="7">1710a</strain>
    </source>
</reference>
<dbReference type="NCBIfam" id="NF006052">
    <property type="entry name" value="PRK08199.1"/>
    <property type="match status" value="1"/>
</dbReference>
<proteinExistence type="inferred from homology"/>
<accession>A0A0E1W6E3</accession>
<sequence>MSISPDREQRATTGARLLVDALLANHVERVFCVPGESFLAVLDSLADETERIRTIVCRHEAAAANMAEAVGKLTGRPGIAFATRGPGATHASIGVHTAFQDSTPMILFIGQCAREHLDREAFQEIDYRRMFGQLAKWVAQIDDPRRIPEYLSHAFHVAMSGRPGPVVLALPEDVLSEPCAAQPVAPAARRVAAAPSAAQMSELRERLARAQRPLVLAGGSGWTPDACADLRTFVERWQLPIACAFRYQDTFDNAHPQYAGDVGLGVNPELARRIREADLLFALGPRLGEATTGGYTLIDIPRPKQVLIHVHQGADELGRVYAADLPIASGMPEIAAQLAALEPPASLAWAGSAADAHRAYLDWQAPRPMPGEVQLGDVMRQLRERLPHDAIVTNGAGNYAAWLHRHFAYRHFRSQLAPTSGAMGYGVPAALAAKSLYPQRTVVALAGDGCFMMAGNELATAIQYGLAIIVLVVNNGHFGTIRMHQERHYPGRVHGTGLTNPDFAAYARAFGAHGETVERTADFLPALERALASGAPALIEIRVPQDACTPAATLEQVREQGLRARRA</sequence>
<gene>
    <name evidence="7" type="ORF">BURPS1710A_0179</name>
</gene>
<evidence type="ECO:0000256" key="2">
    <source>
        <dbReference type="ARBA" id="ARBA00023052"/>
    </source>
</evidence>
<dbReference type="Gene3D" id="3.40.50.1220">
    <property type="entry name" value="TPP-binding domain"/>
    <property type="match status" value="1"/>
</dbReference>
<dbReference type="PANTHER" id="PTHR18968">
    <property type="entry name" value="THIAMINE PYROPHOSPHATE ENZYMES"/>
    <property type="match status" value="1"/>
</dbReference>
<dbReference type="InterPro" id="IPR029035">
    <property type="entry name" value="DHS-like_NAD/FAD-binding_dom"/>
</dbReference>
<dbReference type="Pfam" id="PF02775">
    <property type="entry name" value="TPP_enzyme_C"/>
    <property type="match status" value="1"/>
</dbReference>
<dbReference type="RefSeq" id="WP_004525732.1">
    <property type="nucleotide sequence ID" value="NZ_CM000832.1"/>
</dbReference>
<evidence type="ECO:0000256" key="1">
    <source>
        <dbReference type="ARBA" id="ARBA00007812"/>
    </source>
</evidence>
<evidence type="ECO:0000259" key="4">
    <source>
        <dbReference type="Pfam" id="PF00205"/>
    </source>
</evidence>
<dbReference type="InterPro" id="IPR012000">
    <property type="entry name" value="Thiamin_PyroP_enz_cen_dom"/>
</dbReference>
<dbReference type="GO" id="GO:0030976">
    <property type="term" value="F:thiamine pyrophosphate binding"/>
    <property type="evidence" value="ECO:0007669"/>
    <property type="project" value="InterPro"/>
</dbReference>
<dbReference type="CDD" id="cd00568">
    <property type="entry name" value="TPP_enzymes"/>
    <property type="match status" value="1"/>
</dbReference>
<organism evidence="7">
    <name type="scientific">Burkholderia pseudomallei 1710a</name>
    <dbReference type="NCBI Taxonomy" id="320371"/>
    <lineage>
        <taxon>Bacteria</taxon>
        <taxon>Pseudomonadati</taxon>
        <taxon>Pseudomonadota</taxon>
        <taxon>Betaproteobacteria</taxon>
        <taxon>Burkholderiales</taxon>
        <taxon>Burkholderiaceae</taxon>
        <taxon>Burkholderia</taxon>
        <taxon>pseudomallei group</taxon>
    </lineage>
</organism>
<feature type="domain" description="Thiamine pyrophosphate enzyme TPP-binding" evidence="5">
    <location>
        <begin position="395"/>
        <end position="541"/>
    </location>
</feature>
<dbReference type="EMBL" id="CM000832">
    <property type="protein sequence ID" value="EET08723.1"/>
    <property type="molecule type" value="Genomic_DNA"/>
</dbReference>
<dbReference type="InterPro" id="IPR000399">
    <property type="entry name" value="TPP-bd_CS"/>
</dbReference>
<dbReference type="AlphaFoldDB" id="A0A0E1W6E3"/>
<evidence type="ECO:0000259" key="5">
    <source>
        <dbReference type="Pfam" id="PF02775"/>
    </source>
</evidence>
<feature type="domain" description="Thiamine pyrophosphate enzyme central" evidence="4">
    <location>
        <begin position="202"/>
        <end position="338"/>
    </location>
</feature>
<dbReference type="GO" id="GO:0009097">
    <property type="term" value="P:isoleucine biosynthetic process"/>
    <property type="evidence" value="ECO:0007669"/>
    <property type="project" value="TreeGrafter"/>
</dbReference>
<dbReference type="GeneID" id="93061990"/>
<dbReference type="SUPFAM" id="SSF52518">
    <property type="entry name" value="Thiamin diphosphate-binding fold (THDP-binding)"/>
    <property type="match status" value="2"/>
</dbReference>
<dbReference type="GO" id="GO:0003984">
    <property type="term" value="F:acetolactate synthase activity"/>
    <property type="evidence" value="ECO:0007669"/>
    <property type="project" value="TreeGrafter"/>
</dbReference>
<dbReference type="InterPro" id="IPR045229">
    <property type="entry name" value="TPP_enz"/>
</dbReference>
<dbReference type="CDD" id="cd07035">
    <property type="entry name" value="TPP_PYR_POX_like"/>
    <property type="match status" value="1"/>
</dbReference>
<evidence type="ECO:0000313" key="7">
    <source>
        <dbReference type="EMBL" id="EET08723.1"/>
    </source>
</evidence>
<dbReference type="GO" id="GO:0005948">
    <property type="term" value="C:acetolactate synthase complex"/>
    <property type="evidence" value="ECO:0007669"/>
    <property type="project" value="TreeGrafter"/>
</dbReference>
<dbReference type="InterPro" id="IPR012001">
    <property type="entry name" value="Thiamin_PyroP_enz_TPP-bd_dom"/>
</dbReference>
<dbReference type="GO" id="GO:0009099">
    <property type="term" value="P:L-valine biosynthetic process"/>
    <property type="evidence" value="ECO:0007669"/>
    <property type="project" value="TreeGrafter"/>
</dbReference>
<dbReference type="Proteomes" id="UP000001812">
    <property type="component" value="Chromosome I"/>
</dbReference>
<keyword evidence="2 3" id="KW-0786">Thiamine pyrophosphate</keyword>
<name>A0A0E1W6E3_BURPE</name>
<dbReference type="PROSITE" id="PS00187">
    <property type="entry name" value="TPP_ENZYMES"/>
    <property type="match status" value="1"/>
</dbReference>
<dbReference type="Gene3D" id="3.40.50.970">
    <property type="match status" value="2"/>
</dbReference>
<feature type="domain" description="Thiamine pyrophosphate enzyme N-terminal TPP-binding" evidence="6">
    <location>
        <begin position="13"/>
        <end position="127"/>
    </location>
</feature>